<accession>A0A0B3S7J3</accession>
<protein>
    <submittedName>
        <fullName evidence="2">Oxidoreductase</fullName>
    </submittedName>
</protein>
<dbReference type="STRING" id="561184.SAMN05216376_12812"/>
<dbReference type="SUPFAM" id="SSF56524">
    <property type="entry name" value="Oxidoreductase molybdopterin-binding domain"/>
    <property type="match status" value="1"/>
</dbReference>
<dbReference type="AlphaFoldDB" id="A0A0B3S7J3"/>
<dbReference type="InterPro" id="IPR036374">
    <property type="entry name" value="OxRdtase_Mopterin-bd_sf"/>
</dbReference>
<proteinExistence type="predicted"/>
<evidence type="ECO:0000313" key="3">
    <source>
        <dbReference type="Proteomes" id="UP000030960"/>
    </source>
</evidence>
<feature type="signal peptide" evidence="1">
    <location>
        <begin position="1"/>
        <end position="22"/>
    </location>
</feature>
<feature type="chain" id="PRO_5002081557" evidence="1">
    <location>
        <begin position="23"/>
        <end position="166"/>
    </location>
</feature>
<gene>
    <name evidence="2" type="ORF">OA50_00744</name>
</gene>
<evidence type="ECO:0000256" key="1">
    <source>
        <dbReference type="SAM" id="SignalP"/>
    </source>
</evidence>
<keyword evidence="1" id="KW-0732">Signal</keyword>
<dbReference type="Proteomes" id="UP000030960">
    <property type="component" value="Unassembled WGS sequence"/>
</dbReference>
<name>A0A0B3S7J3_9RHOB</name>
<dbReference type="RefSeq" id="WP_139022524.1">
    <property type="nucleotide sequence ID" value="NZ_JSUQ01000002.1"/>
</dbReference>
<sequence length="166" mass="18382">MFRLCICLFCLIAMPLAGPARALDVPQGAPLLTVDGLIAQTNDGDLAVYDRAMLQALDWREIETYTDFTLGVQHLAGPSLASLLKQLGVRRGTLRAVALDDYMIDIPVSDVQAFGIILAIEQDGKPMRVRNKGPIWIVYPAPTPEDVNELHSSRMIWQLQRLTVKP</sequence>
<reference evidence="2 3" key="1">
    <citation type="submission" date="2014-10" db="EMBL/GenBank/DDBJ databases">
        <title>Genome sequence of Ponticoccus sp. strain UMTAT08 isolated from clonal culture of toxic dinoflagellate Alexandrium tamiyavanichii.</title>
        <authorList>
            <person name="Gan H.Y."/>
            <person name="Muhd D.-D."/>
            <person name="Mohd Noor M.E."/>
            <person name="Yeong Y.S."/>
            <person name="Usup G."/>
        </authorList>
    </citation>
    <scope>NUCLEOTIDE SEQUENCE [LARGE SCALE GENOMIC DNA]</scope>
    <source>
        <strain evidence="2 3">UMTAT08</strain>
    </source>
</reference>
<keyword evidence="3" id="KW-1185">Reference proteome</keyword>
<dbReference type="OrthoDB" id="9798763at2"/>
<dbReference type="Gene3D" id="3.90.420.10">
    <property type="entry name" value="Oxidoreductase, molybdopterin-binding domain"/>
    <property type="match status" value="1"/>
</dbReference>
<dbReference type="EMBL" id="JSUQ01000002">
    <property type="protein sequence ID" value="KHQ54908.1"/>
    <property type="molecule type" value="Genomic_DNA"/>
</dbReference>
<comment type="caution">
    <text evidence="2">The sequence shown here is derived from an EMBL/GenBank/DDBJ whole genome shotgun (WGS) entry which is preliminary data.</text>
</comment>
<evidence type="ECO:0000313" key="2">
    <source>
        <dbReference type="EMBL" id="KHQ54908.1"/>
    </source>
</evidence>
<organism evidence="2 3">
    <name type="scientific">Mameliella alba</name>
    <dbReference type="NCBI Taxonomy" id="561184"/>
    <lineage>
        <taxon>Bacteria</taxon>
        <taxon>Pseudomonadati</taxon>
        <taxon>Pseudomonadota</taxon>
        <taxon>Alphaproteobacteria</taxon>
        <taxon>Rhodobacterales</taxon>
        <taxon>Roseobacteraceae</taxon>
        <taxon>Mameliella</taxon>
    </lineage>
</organism>